<gene>
    <name evidence="2" type="ORF">OESDEN_24279</name>
</gene>
<sequence>MEIVREMPSVGTTTDESADGDAQSQVTPSRFLKDLTIKCKEKPICNSSARTSQNAAVSGTVQAEKKRKYATNAAQKKLSTLNISRIGVKRGVKIARQAETRSTVGKKEPAPAKSSTTRRTKTLIPKSSKKQNSNRKKPDSEVLESLSQRLSPVSPPVSPGMDLTSTKSKERRCDDTLFERTVTPISTDAVESSIWDENVQNIVKSYDDSVKDNGRLTTILGFDVVDVRRQCNDDGRTALSAFVNCARKFQMSNAESCSVDTGMKEDRRAMAAAKNRNRQLNTGYYV</sequence>
<evidence type="ECO:0000313" key="2">
    <source>
        <dbReference type="EMBL" id="KHJ76103.1"/>
    </source>
</evidence>
<feature type="region of interest" description="Disordered" evidence="1">
    <location>
        <begin position="47"/>
        <end position="72"/>
    </location>
</feature>
<reference evidence="2 3" key="1">
    <citation type="submission" date="2014-03" db="EMBL/GenBank/DDBJ databases">
        <title>Draft genome of the hookworm Oesophagostomum dentatum.</title>
        <authorList>
            <person name="Mitreva M."/>
        </authorList>
    </citation>
    <scope>NUCLEOTIDE SEQUENCE [LARGE SCALE GENOMIC DNA]</scope>
    <source>
        <strain evidence="2 3">OD-Hann</strain>
    </source>
</reference>
<accession>A0A0B1RSQ2</accession>
<feature type="region of interest" description="Disordered" evidence="1">
    <location>
        <begin position="90"/>
        <end position="170"/>
    </location>
</feature>
<name>A0A0B1RSQ2_OESDE</name>
<feature type="region of interest" description="Disordered" evidence="1">
    <location>
        <begin position="1"/>
        <end position="27"/>
    </location>
</feature>
<evidence type="ECO:0000313" key="3">
    <source>
        <dbReference type="Proteomes" id="UP000053660"/>
    </source>
</evidence>
<dbReference type="Proteomes" id="UP000053660">
    <property type="component" value="Unassembled WGS sequence"/>
</dbReference>
<protein>
    <submittedName>
        <fullName evidence="2">Uncharacterized protein</fullName>
    </submittedName>
</protein>
<proteinExistence type="predicted"/>
<dbReference type="EMBL" id="KN612089">
    <property type="protein sequence ID" value="KHJ76103.1"/>
    <property type="molecule type" value="Genomic_DNA"/>
</dbReference>
<keyword evidence="3" id="KW-1185">Reference proteome</keyword>
<evidence type="ECO:0000256" key="1">
    <source>
        <dbReference type="SAM" id="MobiDB-lite"/>
    </source>
</evidence>
<feature type="compositionally biased region" description="Polar residues" evidence="1">
    <location>
        <begin position="47"/>
        <end position="61"/>
    </location>
</feature>
<organism evidence="2 3">
    <name type="scientific">Oesophagostomum dentatum</name>
    <name type="common">Nodular worm</name>
    <dbReference type="NCBI Taxonomy" id="61180"/>
    <lineage>
        <taxon>Eukaryota</taxon>
        <taxon>Metazoa</taxon>
        <taxon>Ecdysozoa</taxon>
        <taxon>Nematoda</taxon>
        <taxon>Chromadorea</taxon>
        <taxon>Rhabditida</taxon>
        <taxon>Rhabditina</taxon>
        <taxon>Rhabditomorpha</taxon>
        <taxon>Strongyloidea</taxon>
        <taxon>Strongylidae</taxon>
        <taxon>Oesophagostomum</taxon>
    </lineage>
</organism>
<dbReference type="OrthoDB" id="5870220at2759"/>
<dbReference type="AlphaFoldDB" id="A0A0B1RSQ2"/>
<feature type="compositionally biased region" description="Basic residues" evidence="1">
    <location>
        <begin position="116"/>
        <end position="135"/>
    </location>
</feature>